<dbReference type="OrthoDB" id="370402at2"/>
<protein>
    <submittedName>
        <fullName evidence="1">Uncharacterized protein</fullName>
    </submittedName>
</protein>
<dbReference type="Proteomes" id="UP000324209">
    <property type="component" value="Chromosome"/>
</dbReference>
<evidence type="ECO:0000313" key="1">
    <source>
        <dbReference type="EMBL" id="QEN06844.1"/>
    </source>
</evidence>
<gene>
    <name evidence="1" type="ORF">EXM22_02115</name>
</gene>
<keyword evidence="2" id="KW-1185">Reference proteome</keyword>
<organism evidence="1 2">
    <name type="scientific">Oceanispirochaeta crateris</name>
    <dbReference type="NCBI Taxonomy" id="2518645"/>
    <lineage>
        <taxon>Bacteria</taxon>
        <taxon>Pseudomonadati</taxon>
        <taxon>Spirochaetota</taxon>
        <taxon>Spirochaetia</taxon>
        <taxon>Spirochaetales</taxon>
        <taxon>Spirochaetaceae</taxon>
        <taxon>Oceanispirochaeta</taxon>
    </lineage>
</organism>
<dbReference type="InterPro" id="IPR058303">
    <property type="entry name" value="DUF7990"/>
</dbReference>
<name>A0A5C1QJR5_9SPIO</name>
<dbReference type="AlphaFoldDB" id="A0A5C1QJR5"/>
<accession>A0A5C1QJR5</accession>
<evidence type="ECO:0000313" key="2">
    <source>
        <dbReference type="Proteomes" id="UP000324209"/>
    </source>
</evidence>
<reference evidence="1 2" key="1">
    <citation type="submission" date="2019-02" db="EMBL/GenBank/DDBJ databases">
        <title>Complete Genome Sequence and Methylome Analysis of free living Spirochaetas.</title>
        <authorList>
            <person name="Fomenkov A."/>
            <person name="Dubinina G."/>
            <person name="Leshcheva N."/>
            <person name="Mikheeva N."/>
            <person name="Grabovich M."/>
            <person name="Vincze T."/>
            <person name="Roberts R.J."/>
        </authorList>
    </citation>
    <scope>NUCLEOTIDE SEQUENCE [LARGE SCALE GENOMIC DNA]</scope>
    <source>
        <strain evidence="1 2">K2</strain>
    </source>
</reference>
<sequence>MNKTNFLVSIKGFLNGFAQAMNHKATSQIAYEITEMEHSFALMLYGNFVGFPSPPMAIALELLPVMQGDLEKILTRASQTGNGLSELASVMGEP</sequence>
<dbReference type="RefSeq" id="WP_149484926.1">
    <property type="nucleotide sequence ID" value="NZ_CP036150.1"/>
</dbReference>
<proteinExistence type="predicted"/>
<dbReference type="KEGG" id="ock:EXM22_02115"/>
<dbReference type="Pfam" id="PF25952">
    <property type="entry name" value="DUF7990"/>
    <property type="match status" value="1"/>
</dbReference>
<dbReference type="EMBL" id="CP036150">
    <property type="protein sequence ID" value="QEN06844.1"/>
    <property type="molecule type" value="Genomic_DNA"/>
</dbReference>